<dbReference type="Pfam" id="PF07690">
    <property type="entry name" value="MFS_1"/>
    <property type="match status" value="1"/>
</dbReference>
<evidence type="ECO:0000313" key="8">
    <source>
        <dbReference type="EnsemblMetazoa" id="MESCA001927-PA"/>
    </source>
</evidence>
<dbReference type="Proteomes" id="UP000015102">
    <property type="component" value="Unassembled WGS sequence"/>
</dbReference>
<evidence type="ECO:0000256" key="6">
    <source>
        <dbReference type="SAM" id="Phobius"/>
    </source>
</evidence>
<dbReference type="EnsemblMetazoa" id="MESCA001927-RA">
    <property type="protein sequence ID" value="MESCA001927-PA"/>
    <property type="gene ID" value="MESCA001927"/>
</dbReference>
<dbReference type="EMBL" id="CAQQ02107525">
    <property type="status" value="NOT_ANNOTATED_CDS"/>
    <property type="molecule type" value="Genomic_DNA"/>
</dbReference>
<feature type="transmembrane region" description="Helical" evidence="6">
    <location>
        <begin position="127"/>
        <end position="147"/>
    </location>
</feature>
<feature type="transmembrane region" description="Helical" evidence="6">
    <location>
        <begin position="69"/>
        <end position="86"/>
    </location>
</feature>
<feature type="transmembrane region" description="Helical" evidence="6">
    <location>
        <begin position="30"/>
        <end position="57"/>
    </location>
</feature>
<reference evidence="9" key="1">
    <citation type="submission" date="2013-02" db="EMBL/GenBank/DDBJ databases">
        <authorList>
            <person name="Hughes D."/>
        </authorList>
    </citation>
    <scope>NUCLEOTIDE SEQUENCE</scope>
    <source>
        <strain>Durham</strain>
        <strain evidence="9">NC isolate 2 -- Noor lab</strain>
    </source>
</reference>
<organism evidence="8 9">
    <name type="scientific">Megaselia scalaris</name>
    <name type="common">Humpbacked fly</name>
    <name type="synonym">Phora scalaris</name>
    <dbReference type="NCBI Taxonomy" id="36166"/>
    <lineage>
        <taxon>Eukaryota</taxon>
        <taxon>Metazoa</taxon>
        <taxon>Ecdysozoa</taxon>
        <taxon>Arthropoda</taxon>
        <taxon>Hexapoda</taxon>
        <taxon>Insecta</taxon>
        <taxon>Pterygota</taxon>
        <taxon>Neoptera</taxon>
        <taxon>Endopterygota</taxon>
        <taxon>Diptera</taxon>
        <taxon>Brachycera</taxon>
        <taxon>Muscomorpha</taxon>
        <taxon>Platypezoidea</taxon>
        <taxon>Phoridae</taxon>
        <taxon>Megaseliini</taxon>
        <taxon>Megaselia</taxon>
    </lineage>
</organism>
<protein>
    <recommendedName>
        <fullName evidence="7">Major facilitator superfamily (MFS) profile domain-containing protein</fullName>
    </recommendedName>
</protein>
<dbReference type="STRING" id="36166.T1GF00"/>
<keyword evidence="5 6" id="KW-0472">Membrane</keyword>
<dbReference type="GO" id="GO:0022857">
    <property type="term" value="F:transmembrane transporter activity"/>
    <property type="evidence" value="ECO:0007669"/>
    <property type="project" value="InterPro"/>
</dbReference>
<feature type="transmembrane region" description="Helical" evidence="6">
    <location>
        <begin position="399"/>
        <end position="424"/>
    </location>
</feature>
<dbReference type="Gene3D" id="1.20.1250.20">
    <property type="entry name" value="MFS general substrate transporter like domains"/>
    <property type="match status" value="2"/>
</dbReference>
<feature type="transmembrane region" description="Helical" evidence="6">
    <location>
        <begin position="375"/>
        <end position="393"/>
    </location>
</feature>
<feature type="transmembrane region" description="Helical" evidence="6">
    <location>
        <begin position="220"/>
        <end position="240"/>
    </location>
</feature>
<feature type="transmembrane region" description="Helical" evidence="6">
    <location>
        <begin position="318"/>
        <end position="335"/>
    </location>
</feature>
<proteinExistence type="predicted"/>
<dbReference type="InterPro" id="IPR036259">
    <property type="entry name" value="MFS_trans_sf"/>
</dbReference>
<evidence type="ECO:0000313" key="9">
    <source>
        <dbReference type="Proteomes" id="UP000015102"/>
    </source>
</evidence>
<accession>T1GF00</accession>
<keyword evidence="9" id="KW-1185">Reference proteome</keyword>
<feature type="transmembrane region" description="Helical" evidence="6">
    <location>
        <begin position="341"/>
        <end position="363"/>
    </location>
</feature>
<comment type="subcellular location">
    <subcellularLocation>
        <location evidence="1">Membrane</location>
        <topology evidence="1">Multi-pass membrane protein</topology>
    </subcellularLocation>
</comment>
<evidence type="ECO:0000256" key="3">
    <source>
        <dbReference type="ARBA" id="ARBA00022692"/>
    </source>
</evidence>
<reference evidence="8" key="2">
    <citation type="submission" date="2015-06" db="UniProtKB">
        <authorList>
            <consortium name="EnsemblMetazoa"/>
        </authorList>
    </citation>
    <scope>IDENTIFICATION</scope>
</reference>
<sequence>MEAVPLKQELKKQHTYEEAIEATSVGRFNYFLLGICGLCYMAGGVEVGGHSVLILSAECDLNLSLHDKGLIVAVGFFGYILSLPVLGYSSDTFGRVRTIKTTLISSVCMSLLSSFSVNKTMLIVTRFLTCVLISATQSSVFTLITEFNSNKTRLRHLTILAAFVFAGTFYFREKEFYPCQEIKEEEGQEKVKLESLFDRILDMGKQTVQLFKLKRLLKTAHLNFIALNTAVIGGGVAMWMPSILTDVMGSDSNVKTVCGSVMLRATRTINVTEVADVDVECSDDLNILPFVVMTCVSICMFVISLATSTIVNLIGRNGLIVMWLTFSTISCFAVYASDLYIVNILSVTLIINAVTINGNLYGVASEIYPTSINSMGVSLVIMMTSIGCLLGSYLVGPLVLYYCYQTFLVFGCLLVLVIVLVTLLPNNKRS</sequence>
<dbReference type="GO" id="GO:0016020">
    <property type="term" value="C:membrane"/>
    <property type="evidence" value="ECO:0007669"/>
    <property type="project" value="UniProtKB-SubCell"/>
</dbReference>
<evidence type="ECO:0000256" key="1">
    <source>
        <dbReference type="ARBA" id="ARBA00004141"/>
    </source>
</evidence>
<dbReference type="PROSITE" id="PS50850">
    <property type="entry name" value="MFS"/>
    <property type="match status" value="1"/>
</dbReference>
<dbReference type="AlphaFoldDB" id="T1GF00"/>
<evidence type="ECO:0000256" key="4">
    <source>
        <dbReference type="ARBA" id="ARBA00022989"/>
    </source>
</evidence>
<dbReference type="InterPro" id="IPR011701">
    <property type="entry name" value="MFS"/>
</dbReference>
<dbReference type="PANTHER" id="PTHR23511:SF35">
    <property type="entry name" value="MAJOR FACILITATOR SUPERFAMILY (MFS) PROFILE DOMAIN-CONTAINING PROTEIN"/>
    <property type="match status" value="1"/>
</dbReference>
<feature type="domain" description="Major facilitator superfamily (MFS) profile" evidence="7">
    <location>
        <begin position="32"/>
        <end position="429"/>
    </location>
</feature>
<dbReference type="InterPro" id="IPR020846">
    <property type="entry name" value="MFS_dom"/>
</dbReference>
<name>T1GF00_MEGSC</name>
<keyword evidence="3 6" id="KW-0812">Transmembrane</keyword>
<feature type="transmembrane region" description="Helical" evidence="6">
    <location>
        <begin position="153"/>
        <end position="171"/>
    </location>
</feature>
<dbReference type="PANTHER" id="PTHR23511">
    <property type="entry name" value="SYNAPTIC VESICLE GLYCOPROTEIN 2"/>
    <property type="match status" value="1"/>
</dbReference>
<feature type="transmembrane region" description="Helical" evidence="6">
    <location>
        <begin position="287"/>
        <end position="306"/>
    </location>
</feature>
<dbReference type="SUPFAM" id="SSF103473">
    <property type="entry name" value="MFS general substrate transporter"/>
    <property type="match status" value="1"/>
</dbReference>
<evidence type="ECO:0000256" key="5">
    <source>
        <dbReference type="ARBA" id="ARBA00023136"/>
    </source>
</evidence>
<dbReference type="HOGENOM" id="CLU_001265_46_15_1"/>
<evidence type="ECO:0000259" key="7">
    <source>
        <dbReference type="PROSITE" id="PS50850"/>
    </source>
</evidence>
<keyword evidence="4 6" id="KW-1133">Transmembrane helix</keyword>
<keyword evidence="2" id="KW-0813">Transport</keyword>
<evidence type="ECO:0000256" key="2">
    <source>
        <dbReference type="ARBA" id="ARBA00022448"/>
    </source>
</evidence>